<keyword evidence="4" id="KW-0804">Transcription</keyword>
<dbReference type="Gene3D" id="3.20.80.10">
    <property type="entry name" value="Regulatory factor, effector binding domain"/>
    <property type="match status" value="1"/>
</dbReference>
<dbReference type="PROSITE" id="PS50937">
    <property type="entry name" value="HTH_MERR_2"/>
    <property type="match status" value="1"/>
</dbReference>
<evidence type="ECO:0000256" key="1">
    <source>
        <dbReference type="ARBA" id="ARBA00022491"/>
    </source>
</evidence>
<dbReference type="InterPro" id="IPR009061">
    <property type="entry name" value="DNA-bd_dom_put_sf"/>
</dbReference>
<gene>
    <name evidence="7" type="ORF">DW099_18750</name>
</gene>
<keyword evidence="2" id="KW-0805">Transcription regulation</keyword>
<evidence type="ECO:0000313" key="7">
    <source>
        <dbReference type="EMBL" id="RHJ83759.1"/>
    </source>
</evidence>
<evidence type="ECO:0000259" key="6">
    <source>
        <dbReference type="PROSITE" id="PS50937"/>
    </source>
</evidence>
<keyword evidence="3" id="KW-0238">DNA-binding</keyword>
<dbReference type="STRING" id="1776384.GCA_900086585_01244"/>
<protein>
    <submittedName>
        <fullName evidence="7">MerR family transcriptional regulator</fullName>
    </submittedName>
</protein>
<dbReference type="SUPFAM" id="SSF46955">
    <property type="entry name" value="Putative DNA-binding domain"/>
    <property type="match status" value="1"/>
</dbReference>
<dbReference type="SMART" id="SM00871">
    <property type="entry name" value="AraC_E_bind"/>
    <property type="match status" value="1"/>
</dbReference>
<evidence type="ECO:0000256" key="3">
    <source>
        <dbReference type="ARBA" id="ARBA00023125"/>
    </source>
</evidence>
<feature type="domain" description="HTH merR-type" evidence="6">
    <location>
        <begin position="1"/>
        <end position="71"/>
    </location>
</feature>
<dbReference type="InterPro" id="IPR011256">
    <property type="entry name" value="Reg_factor_effector_dom_sf"/>
</dbReference>
<dbReference type="InterPro" id="IPR010499">
    <property type="entry name" value="AraC_E-bd"/>
</dbReference>
<reference evidence="7 8" key="1">
    <citation type="submission" date="2018-08" db="EMBL/GenBank/DDBJ databases">
        <title>A genome reference for cultivated species of the human gut microbiota.</title>
        <authorList>
            <person name="Zou Y."/>
            <person name="Xue W."/>
            <person name="Luo G."/>
        </authorList>
    </citation>
    <scope>NUCLEOTIDE SEQUENCE [LARGE SCALE GENOMIC DNA]</scope>
    <source>
        <strain evidence="7 8">AM07-24</strain>
    </source>
</reference>
<evidence type="ECO:0000256" key="4">
    <source>
        <dbReference type="ARBA" id="ARBA00023163"/>
    </source>
</evidence>
<keyword evidence="5" id="KW-0175">Coiled coil</keyword>
<dbReference type="Gene3D" id="1.10.1660.10">
    <property type="match status" value="1"/>
</dbReference>
<dbReference type="RefSeq" id="WP_118336667.1">
    <property type="nucleotide sequence ID" value="NZ_AP025567.1"/>
</dbReference>
<dbReference type="GO" id="GO:0003677">
    <property type="term" value="F:DNA binding"/>
    <property type="evidence" value="ECO:0007669"/>
    <property type="project" value="UniProtKB-KW"/>
</dbReference>
<comment type="caution">
    <text evidence="7">The sequence shown here is derived from an EMBL/GenBank/DDBJ whole genome shotgun (WGS) entry which is preliminary data.</text>
</comment>
<dbReference type="AlphaFoldDB" id="A0A415DUI7"/>
<dbReference type="PANTHER" id="PTHR30204">
    <property type="entry name" value="REDOX-CYCLING DRUG-SENSING TRANSCRIPTIONAL ACTIVATOR SOXR"/>
    <property type="match status" value="1"/>
</dbReference>
<sequence>MLSIGEFSKICQVSAKTLRYYDEIGLLRPEEINPENGYRYYRVEQLERMLFINRLKSYHFSLEEIKRILGSDEAQAEMLCQILSKKKSEMEKQMRQFQNTLDQLGDDIDRLQEGKSMMTYMDEIDVGLADVPLMNLLSMRSLVRDYEFADAYGTYFGRLFRKIADQQLTMTAPPMVLFHSSAFTPEGMDTEFAVPVEECVKGTRDFQPGLCLKTVLHGSYRQLPSVYARQCQWAENHGYEGSDALYEVYVTDPSQVSEESELITEIYFPIRKKRGGSYETRESERTGSDDRK</sequence>
<dbReference type="PROSITE" id="PS00552">
    <property type="entry name" value="HTH_MERR_1"/>
    <property type="match status" value="1"/>
</dbReference>
<dbReference type="Pfam" id="PF13411">
    <property type="entry name" value="MerR_1"/>
    <property type="match status" value="1"/>
</dbReference>
<dbReference type="SMART" id="SM00422">
    <property type="entry name" value="HTH_MERR"/>
    <property type="match status" value="1"/>
</dbReference>
<name>A0A415DUI7_9FIRM</name>
<organism evidence="7 8">
    <name type="scientific">Emergencia timonensis</name>
    <dbReference type="NCBI Taxonomy" id="1776384"/>
    <lineage>
        <taxon>Bacteria</taxon>
        <taxon>Bacillati</taxon>
        <taxon>Bacillota</taxon>
        <taxon>Clostridia</taxon>
        <taxon>Peptostreptococcales</taxon>
        <taxon>Anaerovoracaceae</taxon>
        <taxon>Emergencia</taxon>
    </lineage>
</organism>
<dbReference type="EMBL" id="QRMS01000008">
    <property type="protein sequence ID" value="RHJ83759.1"/>
    <property type="molecule type" value="Genomic_DNA"/>
</dbReference>
<dbReference type="InterPro" id="IPR000551">
    <property type="entry name" value="MerR-type_HTH_dom"/>
</dbReference>
<keyword evidence="8" id="KW-1185">Reference proteome</keyword>
<evidence type="ECO:0000256" key="5">
    <source>
        <dbReference type="SAM" id="Coils"/>
    </source>
</evidence>
<dbReference type="PANTHER" id="PTHR30204:SF69">
    <property type="entry name" value="MERR-FAMILY TRANSCRIPTIONAL REGULATOR"/>
    <property type="match status" value="1"/>
</dbReference>
<dbReference type="InterPro" id="IPR047057">
    <property type="entry name" value="MerR_fam"/>
</dbReference>
<feature type="coiled-coil region" evidence="5">
    <location>
        <begin position="80"/>
        <end position="114"/>
    </location>
</feature>
<dbReference type="Pfam" id="PF06445">
    <property type="entry name" value="GyrI-like"/>
    <property type="match status" value="1"/>
</dbReference>
<dbReference type="SUPFAM" id="SSF55136">
    <property type="entry name" value="Probable bacterial effector-binding domain"/>
    <property type="match status" value="1"/>
</dbReference>
<dbReference type="CDD" id="cd01107">
    <property type="entry name" value="HTH_BmrR"/>
    <property type="match status" value="1"/>
</dbReference>
<evidence type="ECO:0000313" key="8">
    <source>
        <dbReference type="Proteomes" id="UP000284841"/>
    </source>
</evidence>
<evidence type="ECO:0000256" key="2">
    <source>
        <dbReference type="ARBA" id="ARBA00023015"/>
    </source>
</evidence>
<dbReference type="InterPro" id="IPR029442">
    <property type="entry name" value="GyrI-like"/>
</dbReference>
<dbReference type="Proteomes" id="UP000284841">
    <property type="component" value="Unassembled WGS sequence"/>
</dbReference>
<keyword evidence="1" id="KW-0678">Repressor</keyword>
<accession>A0A415DUI7</accession>
<dbReference type="OrthoDB" id="9773308at2"/>
<proteinExistence type="predicted"/>
<dbReference type="GO" id="GO:0003700">
    <property type="term" value="F:DNA-binding transcription factor activity"/>
    <property type="evidence" value="ECO:0007669"/>
    <property type="project" value="InterPro"/>
</dbReference>